<sequence>MVGQLLSSTAASCKSLMKCTTSQTQVREYSWDLLLIHFSTPSMV</sequence>
<protein>
    <submittedName>
        <fullName evidence="1">Uncharacterized protein</fullName>
    </submittedName>
</protein>
<evidence type="ECO:0000313" key="1">
    <source>
        <dbReference type="EMBL" id="AJO23724.1"/>
    </source>
</evidence>
<proteinExistence type="predicted"/>
<keyword evidence="2" id="KW-1185">Reference proteome</keyword>
<accession>A0AAN0T861</accession>
<gene>
    <name evidence="1" type="ORF">SB48_HM08orf04679</name>
</gene>
<dbReference type="EMBL" id="CP010525">
    <property type="protein sequence ID" value="AJO23724.1"/>
    <property type="molecule type" value="Genomic_DNA"/>
</dbReference>
<evidence type="ECO:0000313" key="2">
    <source>
        <dbReference type="Proteomes" id="UP000032024"/>
    </source>
</evidence>
<reference evidence="2" key="1">
    <citation type="submission" date="2015-01" db="EMBL/GenBank/DDBJ databases">
        <title>Comparative genome analysis of Bacillus coagulans HM-08, Clostridium butyricum HM-68, Bacillus subtilis HM-66 and Bacillus paralicheniformis BL-09.</title>
        <authorList>
            <person name="Zhang H."/>
        </authorList>
    </citation>
    <scope>NUCLEOTIDE SEQUENCE [LARGE SCALE GENOMIC DNA]</scope>
    <source>
        <strain evidence="2">HM-08</strain>
    </source>
</reference>
<organism evidence="1 2">
    <name type="scientific">Heyndrickxia coagulans</name>
    <name type="common">Weizmannia coagulans</name>
    <dbReference type="NCBI Taxonomy" id="1398"/>
    <lineage>
        <taxon>Bacteria</taxon>
        <taxon>Bacillati</taxon>
        <taxon>Bacillota</taxon>
        <taxon>Bacilli</taxon>
        <taxon>Bacillales</taxon>
        <taxon>Bacillaceae</taxon>
        <taxon>Heyndrickxia</taxon>
    </lineage>
</organism>
<dbReference type="Proteomes" id="UP000032024">
    <property type="component" value="Chromosome"/>
</dbReference>
<name>A0AAN0T861_HEYCO</name>
<dbReference type="AlphaFoldDB" id="A0AAN0T861"/>